<evidence type="ECO:0000313" key="1">
    <source>
        <dbReference type="EMBL" id="KAJ9052460.1"/>
    </source>
</evidence>
<proteinExistence type="predicted"/>
<reference evidence="1" key="1">
    <citation type="submission" date="2022-04" db="EMBL/GenBank/DDBJ databases">
        <title>Genome of the entomopathogenic fungus Entomophthora muscae.</title>
        <authorList>
            <person name="Elya C."/>
            <person name="Lovett B.R."/>
            <person name="Lee E."/>
            <person name="Macias A.M."/>
            <person name="Hajek A.E."/>
            <person name="De Bivort B.L."/>
            <person name="Kasson M.T."/>
            <person name="De Fine Licht H.H."/>
            <person name="Stajich J.E."/>
        </authorList>
    </citation>
    <scope>NUCLEOTIDE SEQUENCE</scope>
    <source>
        <strain evidence="1">Berkeley</strain>
    </source>
</reference>
<feature type="non-terminal residue" evidence="1">
    <location>
        <position position="94"/>
    </location>
</feature>
<name>A0ACC2RQV9_9FUNG</name>
<dbReference type="Proteomes" id="UP001165960">
    <property type="component" value="Unassembled WGS sequence"/>
</dbReference>
<comment type="caution">
    <text evidence="1">The sequence shown here is derived from an EMBL/GenBank/DDBJ whole genome shotgun (WGS) entry which is preliminary data.</text>
</comment>
<sequence length="94" mass="10290">MWIWVVISHHLETASYYLTISVTPPVSHPEWAMQLAVSGDIVNSSGRTMHCHFCSPEQAQPGSAALKTLSQDPCPAIKLPMSLKSTKIDEAKSL</sequence>
<organism evidence="1 2">
    <name type="scientific">Entomophthora muscae</name>
    <dbReference type="NCBI Taxonomy" id="34485"/>
    <lineage>
        <taxon>Eukaryota</taxon>
        <taxon>Fungi</taxon>
        <taxon>Fungi incertae sedis</taxon>
        <taxon>Zoopagomycota</taxon>
        <taxon>Entomophthoromycotina</taxon>
        <taxon>Entomophthoromycetes</taxon>
        <taxon>Entomophthorales</taxon>
        <taxon>Entomophthoraceae</taxon>
        <taxon>Entomophthora</taxon>
    </lineage>
</organism>
<protein>
    <submittedName>
        <fullName evidence="1">Uncharacterized protein</fullName>
    </submittedName>
</protein>
<accession>A0ACC2RQV9</accession>
<evidence type="ECO:0000313" key="2">
    <source>
        <dbReference type="Proteomes" id="UP001165960"/>
    </source>
</evidence>
<keyword evidence="2" id="KW-1185">Reference proteome</keyword>
<gene>
    <name evidence="1" type="ORF">DSO57_1033928</name>
</gene>
<dbReference type="EMBL" id="QTSX02006664">
    <property type="protein sequence ID" value="KAJ9052460.1"/>
    <property type="molecule type" value="Genomic_DNA"/>
</dbReference>